<evidence type="ECO:0000313" key="2">
    <source>
        <dbReference type="EMBL" id="PZQ13123.1"/>
    </source>
</evidence>
<evidence type="ECO:0000256" key="1">
    <source>
        <dbReference type="SAM" id="MobiDB-lite"/>
    </source>
</evidence>
<dbReference type="Gene3D" id="3.90.550.10">
    <property type="entry name" value="Spore Coat Polysaccharide Biosynthesis Protein SpsA, Chain A"/>
    <property type="match status" value="1"/>
</dbReference>
<dbReference type="SUPFAM" id="SSF53448">
    <property type="entry name" value="Nucleotide-diphospho-sugar transferases"/>
    <property type="match status" value="1"/>
</dbReference>
<dbReference type="InterPro" id="IPR002495">
    <property type="entry name" value="Glyco_trans_8"/>
</dbReference>
<dbReference type="AlphaFoldDB" id="A0A2W5M6W3"/>
<accession>A0A2W5M6W3</accession>
<dbReference type="InterPro" id="IPR050587">
    <property type="entry name" value="GNT1/Glycosyltrans_8"/>
</dbReference>
<feature type="region of interest" description="Disordered" evidence="1">
    <location>
        <begin position="27"/>
        <end position="50"/>
    </location>
</feature>
<gene>
    <name evidence="2" type="ORF">DI565_15815</name>
</gene>
<protein>
    <recommendedName>
        <fullName evidence="4">Glycosyl transferase family 8</fullName>
    </recommendedName>
</protein>
<dbReference type="EMBL" id="QFPN01000008">
    <property type="protein sequence ID" value="PZQ13123.1"/>
    <property type="molecule type" value="Genomic_DNA"/>
</dbReference>
<sequence>MVDAALRLSDAALRDRDGALEAVERLRDQRDKARAQRDETRGQRDEAREQRDQLRAQFDEFGVPIAAGDETDDADVAVATLEKAYGLLIGALGRFDDGRRLEAGAARGEAEKADHLAGERKRRALEPEVRGKRDAGAELTIAEREILLDRRTPILERRPLERRTPTRDVAFVTVASEQFLPGLLGLLLSLLDVYPDLESDVFVYHDGSLSPFVQRRLRDVYSRLTFVEPDMAWLDLETASGDANQRIGKFGYMKFLALTHEGYRRVVFFDADILIGDDVGALWEPDGDDFRAAFDCGVREYVSRSSQTGRWIINSGVLSIPAAGLGRASYDEIRRVTSENLRPTDDLLDRFADQKMWNIFLADKDVTYLPLNYNCNIKYVSYYLGGSTVGLSVLHFAGMKPWNSERYLPAGLVTASRGKEIGLPAVWLEAYDRLLFRSRLAAFRRDAARARRSPVLGAEAGPSCLLVAAPPPGGAPAGIETFWFHWEDLPADPAAPVHHLVLGQPFLYGELNAHRPTFPADCLAALRARAVKPVLWIPYEMKPLVEEEGLSDEFEINHVLFEAPFSRFMDVAGATDCDLDGFLDDARDDALTFGAPIAAALGFRTILVAGLAAEGEGDDPEEIRCALGLVAAALERKGVELRQVSASGL</sequence>
<proteinExistence type="predicted"/>
<dbReference type="GO" id="GO:0016757">
    <property type="term" value="F:glycosyltransferase activity"/>
    <property type="evidence" value="ECO:0007669"/>
    <property type="project" value="InterPro"/>
</dbReference>
<evidence type="ECO:0000313" key="3">
    <source>
        <dbReference type="Proteomes" id="UP000249577"/>
    </source>
</evidence>
<dbReference type="Proteomes" id="UP000249577">
    <property type="component" value="Unassembled WGS sequence"/>
</dbReference>
<evidence type="ECO:0008006" key="4">
    <source>
        <dbReference type="Google" id="ProtNLM"/>
    </source>
</evidence>
<dbReference type="InterPro" id="IPR029044">
    <property type="entry name" value="Nucleotide-diphossugar_trans"/>
</dbReference>
<dbReference type="Pfam" id="PF01501">
    <property type="entry name" value="Glyco_transf_8"/>
    <property type="match status" value="1"/>
</dbReference>
<name>A0A2W5M6W3_ANCNO</name>
<dbReference type="PANTHER" id="PTHR11183">
    <property type="entry name" value="GLYCOGENIN SUBFAMILY MEMBER"/>
    <property type="match status" value="1"/>
</dbReference>
<reference evidence="2 3" key="1">
    <citation type="submission" date="2017-08" db="EMBL/GenBank/DDBJ databases">
        <title>Infants hospitalized years apart are colonized by the same room-sourced microbial strains.</title>
        <authorList>
            <person name="Brooks B."/>
            <person name="Olm M.R."/>
            <person name="Firek B.A."/>
            <person name="Baker R."/>
            <person name="Thomas B.C."/>
            <person name="Morowitz M.J."/>
            <person name="Banfield J.F."/>
        </authorList>
    </citation>
    <scope>NUCLEOTIDE SEQUENCE [LARGE SCALE GENOMIC DNA]</scope>
    <source>
        <strain evidence="2">S2_005_003_R2_43</strain>
    </source>
</reference>
<organism evidence="2 3">
    <name type="scientific">Ancylobacter novellus</name>
    <name type="common">Thiobacillus novellus</name>
    <dbReference type="NCBI Taxonomy" id="921"/>
    <lineage>
        <taxon>Bacteria</taxon>
        <taxon>Pseudomonadati</taxon>
        <taxon>Pseudomonadota</taxon>
        <taxon>Alphaproteobacteria</taxon>
        <taxon>Hyphomicrobiales</taxon>
        <taxon>Xanthobacteraceae</taxon>
        <taxon>Ancylobacter</taxon>
    </lineage>
</organism>
<comment type="caution">
    <text evidence="2">The sequence shown here is derived from an EMBL/GenBank/DDBJ whole genome shotgun (WGS) entry which is preliminary data.</text>
</comment>